<dbReference type="PANTHER" id="PTHR47951">
    <property type="entry name" value="OS08G0547900 PROTEIN"/>
    <property type="match status" value="1"/>
</dbReference>
<sequence>MLSSATLDSNSFSALRRQETRRTVRYLADRARAGLAINVGEQIFVTILNVGLAKRVRRSAQRMDRMFDRIISQRVGMDKGSKGNGGDFLMVLLNAKDEDENMSMNHVKALLMDMVLGETLRLHPALPLLIPRCPSETTVIGGYTIPNDSKVFINVWAIHRNPNVWENPLECNPDRFLDKGYDFSGNDYSYFPFGSGRRICAGMAMAEKVVLYNLATLLHSFDWRIGEGEKVELEEKFGIL</sequence>
<dbReference type="GO" id="GO:0004497">
    <property type="term" value="F:monooxygenase activity"/>
    <property type="evidence" value="ECO:0007669"/>
    <property type="project" value="UniProtKB-KW"/>
</dbReference>
<dbReference type="PRINTS" id="PR00463">
    <property type="entry name" value="EP450I"/>
</dbReference>
<keyword evidence="1 2" id="KW-0349">Heme</keyword>
<name>A0A178UXF1_ARATH</name>
<comment type="similarity">
    <text evidence="2">Belongs to the cytochrome P450 family.</text>
</comment>
<gene>
    <name evidence="3" type="ordered locus">AXX17_At4g13860</name>
</gene>
<keyword evidence="1 2" id="KW-0479">Metal-binding</keyword>
<keyword evidence="1 2" id="KW-0408">Iron</keyword>
<comment type="caution">
    <text evidence="3">The sequence shown here is derived from an EMBL/GenBank/DDBJ whole genome shotgun (WGS) entry which is preliminary data.</text>
</comment>
<evidence type="ECO:0000313" key="4">
    <source>
        <dbReference type="Proteomes" id="UP000078284"/>
    </source>
</evidence>
<dbReference type="GO" id="GO:0005506">
    <property type="term" value="F:iron ion binding"/>
    <property type="evidence" value="ECO:0007669"/>
    <property type="project" value="InterPro"/>
</dbReference>
<dbReference type="SUPFAM" id="SSF48264">
    <property type="entry name" value="Cytochrome P450"/>
    <property type="match status" value="1"/>
</dbReference>
<accession>A0A178UXF1</accession>
<dbReference type="GO" id="GO:0016705">
    <property type="term" value="F:oxidoreductase activity, acting on paired donors, with incorporation or reduction of molecular oxygen"/>
    <property type="evidence" value="ECO:0007669"/>
    <property type="project" value="InterPro"/>
</dbReference>
<reference evidence="4" key="1">
    <citation type="journal article" date="2016" name="Proc. Natl. Acad. Sci. U.S.A.">
        <title>Chromosome-level assembly of Arabidopsis thaliana Ler reveals the extent of translocation and inversion polymorphisms.</title>
        <authorList>
            <person name="Zapata L."/>
            <person name="Ding J."/>
            <person name="Willing E.M."/>
            <person name="Hartwig B."/>
            <person name="Bezdan D."/>
            <person name="Jiao W.B."/>
            <person name="Patel V."/>
            <person name="Velikkakam James G."/>
            <person name="Koornneef M."/>
            <person name="Ossowski S."/>
            <person name="Schneeberger K."/>
        </authorList>
    </citation>
    <scope>NUCLEOTIDE SEQUENCE [LARGE SCALE GENOMIC DNA]</scope>
    <source>
        <strain evidence="4">cv. Landsberg erecta</strain>
    </source>
</reference>
<dbReference type="Proteomes" id="UP000078284">
    <property type="component" value="Chromosome 4"/>
</dbReference>
<protein>
    <submittedName>
        <fullName evidence="3">Uncharacterized protein</fullName>
    </submittedName>
</protein>
<dbReference type="InterPro" id="IPR017972">
    <property type="entry name" value="Cyt_P450_CS"/>
</dbReference>
<dbReference type="PROSITE" id="PS00086">
    <property type="entry name" value="CYTOCHROME_P450"/>
    <property type="match status" value="1"/>
</dbReference>
<proteinExistence type="inferred from homology"/>
<evidence type="ECO:0000256" key="1">
    <source>
        <dbReference type="PIRSR" id="PIRSR602401-1"/>
    </source>
</evidence>
<feature type="binding site" description="axial binding residue" evidence="1">
    <location>
        <position position="200"/>
    </location>
    <ligand>
        <name>heme</name>
        <dbReference type="ChEBI" id="CHEBI:30413"/>
    </ligand>
    <ligandPart>
        <name>Fe</name>
        <dbReference type="ChEBI" id="CHEBI:18248"/>
    </ligandPart>
</feature>
<comment type="cofactor">
    <cofactor evidence="1">
        <name>heme</name>
        <dbReference type="ChEBI" id="CHEBI:30413"/>
    </cofactor>
</comment>
<dbReference type="EMBL" id="LUHQ01000004">
    <property type="protein sequence ID" value="OAO98087.1"/>
    <property type="molecule type" value="Genomic_DNA"/>
</dbReference>
<dbReference type="InterPro" id="IPR001128">
    <property type="entry name" value="Cyt_P450"/>
</dbReference>
<dbReference type="PANTHER" id="PTHR47951:SF10">
    <property type="entry name" value="CYTOCHROME P450, FAMILY 706, SUBFAMILY A, POLYPEPTIDE 3-RELATED"/>
    <property type="match status" value="1"/>
</dbReference>
<dbReference type="Pfam" id="PF00067">
    <property type="entry name" value="p450"/>
    <property type="match status" value="1"/>
</dbReference>
<keyword evidence="2" id="KW-0560">Oxidoreductase</keyword>
<dbReference type="Gene3D" id="1.10.630.10">
    <property type="entry name" value="Cytochrome P450"/>
    <property type="match status" value="2"/>
</dbReference>
<keyword evidence="2" id="KW-0503">Monooxygenase</keyword>
<organism evidence="3 4">
    <name type="scientific">Arabidopsis thaliana</name>
    <name type="common">Mouse-ear cress</name>
    <dbReference type="NCBI Taxonomy" id="3702"/>
    <lineage>
        <taxon>Eukaryota</taxon>
        <taxon>Viridiplantae</taxon>
        <taxon>Streptophyta</taxon>
        <taxon>Embryophyta</taxon>
        <taxon>Tracheophyta</taxon>
        <taxon>Spermatophyta</taxon>
        <taxon>Magnoliopsida</taxon>
        <taxon>eudicotyledons</taxon>
        <taxon>Gunneridae</taxon>
        <taxon>Pentapetalae</taxon>
        <taxon>rosids</taxon>
        <taxon>malvids</taxon>
        <taxon>Brassicales</taxon>
        <taxon>Brassicaceae</taxon>
        <taxon>Camelineae</taxon>
        <taxon>Arabidopsis</taxon>
    </lineage>
</organism>
<dbReference type="InterPro" id="IPR002401">
    <property type="entry name" value="Cyt_P450_E_grp-I"/>
</dbReference>
<dbReference type="InterPro" id="IPR036396">
    <property type="entry name" value="Cyt_P450_sf"/>
</dbReference>
<dbReference type="GO" id="GO:0020037">
    <property type="term" value="F:heme binding"/>
    <property type="evidence" value="ECO:0007669"/>
    <property type="project" value="InterPro"/>
</dbReference>
<dbReference type="AlphaFoldDB" id="A0A178UXF1"/>
<evidence type="ECO:0000256" key="2">
    <source>
        <dbReference type="RuleBase" id="RU000461"/>
    </source>
</evidence>
<evidence type="ECO:0000313" key="3">
    <source>
        <dbReference type="EMBL" id="OAO98087.1"/>
    </source>
</evidence>